<organism evidence="1">
    <name type="scientific">marine sediment metagenome</name>
    <dbReference type="NCBI Taxonomy" id="412755"/>
    <lineage>
        <taxon>unclassified sequences</taxon>
        <taxon>metagenomes</taxon>
        <taxon>ecological metagenomes</taxon>
    </lineage>
</organism>
<accession>A0A0F9BXW0</accession>
<dbReference type="EMBL" id="LAZR01049598">
    <property type="protein sequence ID" value="KKK89286.1"/>
    <property type="molecule type" value="Genomic_DNA"/>
</dbReference>
<dbReference type="AlphaFoldDB" id="A0A0F9BXW0"/>
<evidence type="ECO:0000313" key="1">
    <source>
        <dbReference type="EMBL" id="KKK89286.1"/>
    </source>
</evidence>
<name>A0A0F9BXW0_9ZZZZ</name>
<gene>
    <name evidence="1" type="ORF">LCGC14_2734630</name>
</gene>
<sequence length="57" mass="6303">MSDMRNLVDVHAKLSVADEALEKQASVEFEKLAEEDAAGRIMARGFMDELHRLAAGE</sequence>
<reference evidence="1" key="1">
    <citation type="journal article" date="2015" name="Nature">
        <title>Complex archaea that bridge the gap between prokaryotes and eukaryotes.</title>
        <authorList>
            <person name="Spang A."/>
            <person name="Saw J.H."/>
            <person name="Jorgensen S.L."/>
            <person name="Zaremba-Niedzwiedzka K."/>
            <person name="Martijn J."/>
            <person name="Lind A.E."/>
            <person name="van Eijk R."/>
            <person name="Schleper C."/>
            <person name="Guy L."/>
            <person name="Ettema T.J."/>
        </authorList>
    </citation>
    <scope>NUCLEOTIDE SEQUENCE</scope>
</reference>
<proteinExistence type="predicted"/>
<comment type="caution">
    <text evidence="1">The sequence shown here is derived from an EMBL/GenBank/DDBJ whole genome shotgun (WGS) entry which is preliminary data.</text>
</comment>
<protein>
    <submittedName>
        <fullName evidence="1">Uncharacterized protein</fullName>
    </submittedName>
</protein>